<protein>
    <submittedName>
        <fullName evidence="3">Uncharacterized protein</fullName>
    </submittedName>
</protein>
<dbReference type="InterPro" id="IPR051414">
    <property type="entry name" value="Adenylate-forming_Reductase"/>
</dbReference>
<name>A0A8H2Y046_9AGAM</name>
<dbReference type="AlphaFoldDB" id="A0A8H2Y046"/>
<dbReference type="Proteomes" id="UP000663843">
    <property type="component" value="Unassembled WGS sequence"/>
</dbReference>
<dbReference type="SUPFAM" id="SSF56801">
    <property type="entry name" value="Acetyl-CoA synthetase-like"/>
    <property type="match status" value="1"/>
</dbReference>
<reference evidence="3" key="1">
    <citation type="submission" date="2021-01" db="EMBL/GenBank/DDBJ databases">
        <authorList>
            <person name="Kaushik A."/>
        </authorList>
    </citation>
    <scope>NUCLEOTIDE SEQUENCE</scope>
    <source>
        <strain evidence="3">AG2-2IIIB</strain>
    </source>
</reference>
<keyword evidence="2" id="KW-0597">Phosphoprotein</keyword>
<organism evidence="3 4">
    <name type="scientific">Rhizoctonia solani</name>
    <dbReference type="NCBI Taxonomy" id="456999"/>
    <lineage>
        <taxon>Eukaryota</taxon>
        <taxon>Fungi</taxon>
        <taxon>Dikarya</taxon>
        <taxon>Basidiomycota</taxon>
        <taxon>Agaricomycotina</taxon>
        <taxon>Agaricomycetes</taxon>
        <taxon>Cantharellales</taxon>
        <taxon>Ceratobasidiaceae</taxon>
        <taxon>Rhizoctonia</taxon>
    </lineage>
</organism>
<keyword evidence="1" id="KW-0596">Phosphopantetheine</keyword>
<accession>A0A8H2Y046</accession>
<evidence type="ECO:0000313" key="4">
    <source>
        <dbReference type="Proteomes" id="UP000663843"/>
    </source>
</evidence>
<dbReference type="PANTHER" id="PTHR43439:SF2">
    <property type="entry name" value="ENZYME, PUTATIVE (JCVI)-RELATED"/>
    <property type="match status" value="1"/>
</dbReference>
<dbReference type="Pfam" id="PF23562">
    <property type="entry name" value="AMP-binding_C_3"/>
    <property type="match status" value="1"/>
</dbReference>
<sequence>MDVESQVSDDHRPFVLNSEIDGKPAYKTKDLVVRHPLKPELWKIFGRLDDQIVLMNGEKTNPGPMGELGGVILDYFAWLILNAEAEIVKCPIVRYAIMFGRERTQTGVLIELEESSYEAYRTKEGRIQAVEEIWPFIECANRASSTHSRLDKQAVILVDPARLLPRTPKGTISRSAAFKLYAHDIEEMYLDLEKCSSAVTSTSSHGLWTSLDSIEAWIGKYVKSLLGREVDVAGDLFQQGMD</sequence>
<evidence type="ECO:0000256" key="1">
    <source>
        <dbReference type="ARBA" id="ARBA00022450"/>
    </source>
</evidence>
<evidence type="ECO:0000313" key="3">
    <source>
        <dbReference type="EMBL" id="CAE6439222.1"/>
    </source>
</evidence>
<gene>
    <name evidence="3" type="ORF">RDB_LOCUS73251</name>
</gene>
<dbReference type="EMBL" id="CAJMWT010002305">
    <property type="protein sequence ID" value="CAE6439222.1"/>
    <property type="molecule type" value="Genomic_DNA"/>
</dbReference>
<proteinExistence type="predicted"/>
<feature type="non-terminal residue" evidence="3">
    <location>
        <position position="1"/>
    </location>
</feature>
<comment type="caution">
    <text evidence="3">The sequence shown here is derived from an EMBL/GenBank/DDBJ whole genome shotgun (WGS) entry which is preliminary data.</text>
</comment>
<dbReference type="PANTHER" id="PTHR43439">
    <property type="entry name" value="PHENYLACETATE-COENZYME A LIGASE"/>
    <property type="match status" value="1"/>
</dbReference>
<evidence type="ECO:0000256" key="2">
    <source>
        <dbReference type="ARBA" id="ARBA00022553"/>
    </source>
</evidence>